<evidence type="ECO:0000256" key="3">
    <source>
        <dbReference type="ARBA" id="ARBA00013050"/>
    </source>
</evidence>
<dbReference type="InterPro" id="IPR041265">
    <property type="entry name" value="PCC_BT"/>
</dbReference>
<dbReference type="EC" id="6.4.1.3" evidence="3"/>
<keyword evidence="10" id="KW-0443">Lipid metabolism</keyword>
<dbReference type="NCBIfam" id="NF006367">
    <property type="entry name" value="PRK08591.1"/>
    <property type="match status" value="1"/>
</dbReference>
<dbReference type="PROSITE" id="PS50979">
    <property type="entry name" value="BC"/>
    <property type="match status" value="1"/>
</dbReference>
<keyword evidence="19" id="KW-1185">Reference proteome</keyword>
<dbReference type="PROSITE" id="PS00866">
    <property type="entry name" value="CPSASE_1"/>
    <property type="match status" value="1"/>
</dbReference>
<dbReference type="InterPro" id="IPR011054">
    <property type="entry name" value="Rudment_hybrid_motif"/>
</dbReference>
<organism evidence="18 19">
    <name type="scientific">Pseudovibrio ascidiaceicola</name>
    <dbReference type="NCBI Taxonomy" id="285279"/>
    <lineage>
        <taxon>Bacteria</taxon>
        <taxon>Pseudomonadati</taxon>
        <taxon>Pseudomonadota</taxon>
        <taxon>Alphaproteobacteria</taxon>
        <taxon>Hyphomicrobiales</taxon>
        <taxon>Stappiaceae</taxon>
        <taxon>Pseudovibrio</taxon>
    </lineage>
</organism>
<evidence type="ECO:0000256" key="10">
    <source>
        <dbReference type="ARBA" id="ARBA00023098"/>
    </source>
</evidence>
<dbReference type="InterPro" id="IPR011764">
    <property type="entry name" value="Biotin_carboxylation_dom"/>
</dbReference>
<evidence type="ECO:0000256" key="8">
    <source>
        <dbReference type="ARBA" id="ARBA00022842"/>
    </source>
</evidence>
<dbReference type="SUPFAM" id="SSF56059">
    <property type="entry name" value="Glutathione synthetase ATP-binding domain-like"/>
    <property type="match status" value="1"/>
</dbReference>
<dbReference type="PANTHER" id="PTHR18866">
    <property type="entry name" value="CARBOXYLASE:PYRUVATE/ACETYL-COA/PROPIONYL-COA CARBOXYLASE"/>
    <property type="match status" value="1"/>
</dbReference>
<keyword evidence="9" id="KW-0442">Lipid degradation</keyword>
<evidence type="ECO:0000256" key="1">
    <source>
        <dbReference type="ARBA" id="ARBA00001953"/>
    </source>
</evidence>
<dbReference type="CDD" id="cd06850">
    <property type="entry name" value="biotinyl_domain"/>
    <property type="match status" value="1"/>
</dbReference>
<keyword evidence="11" id="KW-0464">Manganese</keyword>
<comment type="catalytic activity">
    <reaction evidence="13">
        <text>propanoyl-CoA + hydrogencarbonate + ATP = (S)-methylmalonyl-CoA + ADP + phosphate + H(+)</text>
        <dbReference type="Rhea" id="RHEA:23720"/>
        <dbReference type="ChEBI" id="CHEBI:15378"/>
        <dbReference type="ChEBI" id="CHEBI:17544"/>
        <dbReference type="ChEBI" id="CHEBI:30616"/>
        <dbReference type="ChEBI" id="CHEBI:43474"/>
        <dbReference type="ChEBI" id="CHEBI:57327"/>
        <dbReference type="ChEBI" id="CHEBI:57392"/>
        <dbReference type="ChEBI" id="CHEBI:456216"/>
        <dbReference type="EC" id="6.4.1.3"/>
    </reaction>
    <physiologicalReaction direction="left-to-right" evidence="13">
        <dbReference type="Rhea" id="RHEA:23721"/>
    </physiologicalReaction>
</comment>
<keyword evidence="4" id="KW-0436">Ligase</keyword>
<dbReference type="PROSITE" id="PS00188">
    <property type="entry name" value="BIOTIN"/>
    <property type="match status" value="1"/>
</dbReference>
<name>A0A1I4EW66_9HYPH</name>
<dbReference type="InterPro" id="IPR005481">
    <property type="entry name" value="BC-like_N"/>
</dbReference>
<evidence type="ECO:0000256" key="14">
    <source>
        <dbReference type="PROSITE-ProRule" id="PRU00409"/>
    </source>
</evidence>
<dbReference type="EMBL" id="FOSK01000016">
    <property type="protein sequence ID" value="SFL09549.1"/>
    <property type="molecule type" value="Genomic_DNA"/>
</dbReference>
<evidence type="ECO:0000256" key="9">
    <source>
        <dbReference type="ARBA" id="ARBA00022963"/>
    </source>
</evidence>
<evidence type="ECO:0000256" key="2">
    <source>
        <dbReference type="ARBA" id="ARBA00005060"/>
    </source>
</evidence>
<gene>
    <name evidence="18" type="ORF">SAMN04488518_11692</name>
</gene>
<evidence type="ECO:0000256" key="5">
    <source>
        <dbReference type="ARBA" id="ARBA00022723"/>
    </source>
</evidence>
<dbReference type="SUPFAM" id="SSF52440">
    <property type="entry name" value="PreATP-grasp domain"/>
    <property type="match status" value="1"/>
</dbReference>
<dbReference type="InterPro" id="IPR016185">
    <property type="entry name" value="PreATP-grasp_dom_sf"/>
</dbReference>
<evidence type="ECO:0000259" key="16">
    <source>
        <dbReference type="PROSITE" id="PS50975"/>
    </source>
</evidence>
<evidence type="ECO:0000256" key="6">
    <source>
        <dbReference type="ARBA" id="ARBA00022741"/>
    </source>
</evidence>
<dbReference type="PROSITE" id="PS50975">
    <property type="entry name" value="ATP_GRASP"/>
    <property type="match status" value="1"/>
</dbReference>
<keyword evidence="8" id="KW-0460">Magnesium</keyword>
<dbReference type="InterPro" id="IPR050856">
    <property type="entry name" value="Biotin_carboxylase_complex"/>
</dbReference>
<comment type="cofactor">
    <cofactor evidence="1">
        <name>biotin</name>
        <dbReference type="ChEBI" id="CHEBI:57586"/>
    </cofactor>
</comment>
<dbReference type="Gene3D" id="3.30.700.30">
    <property type="match status" value="1"/>
</dbReference>
<evidence type="ECO:0000259" key="17">
    <source>
        <dbReference type="PROSITE" id="PS50979"/>
    </source>
</evidence>
<keyword evidence="6 14" id="KW-0547">Nucleotide-binding</keyword>
<comment type="pathway">
    <text evidence="2">Metabolic intermediate metabolism; propanoyl-CoA degradation; succinyl-CoA from propanoyl-CoA: step 1/3.</text>
</comment>
<dbReference type="SMART" id="SM00878">
    <property type="entry name" value="Biotin_carb_C"/>
    <property type="match status" value="1"/>
</dbReference>
<dbReference type="Pfam" id="PF18140">
    <property type="entry name" value="PCC_BT"/>
    <property type="match status" value="1"/>
</dbReference>
<feature type="domain" description="ATP-grasp" evidence="16">
    <location>
        <begin position="120"/>
        <end position="317"/>
    </location>
</feature>
<dbReference type="Pfam" id="PF02785">
    <property type="entry name" value="Biotin_carb_C"/>
    <property type="match status" value="1"/>
</dbReference>
<dbReference type="InterPro" id="IPR005479">
    <property type="entry name" value="CPAse_ATP-bd"/>
</dbReference>
<dbReference type="Pfam" id="PF00289">
    <property type="entry name" value="Biotin_carb_N"/>
    <property type="match status" value="1"/>
</dbReference>
<dbReference type="SUPFAM" id="SSF51246">
    <property type="entry name" value="Rudiment single hybrid motif"/>
    <property type="match status" value="1"/>
</dbReference>
<evidence type="ECO:0000313" key="18">
    <source>
        <dbReference type="EMBL" id="SFL09549.1"/>
    </source>
</evidence>
<dbReference type="InterPro" id="IPR001882">
    <property type="entry name" value="Biotin_BS"/>
</dbReference>
<reference evidence="18 19" key="1">
    <citation type="submission" date="2016-10" db="EMBL/GenBank/DDBJ databases">
        <authorList>
            <person name="Varghese N."/>
            <person name="Submissions S."/>
        </authorList>
    </citation>
    <scope>NUCLEOTIDE SEQUENCE [LARGE SCALE GENOMIC DNA]</scope>
    <source>
        <strain evidence="18 19">DSM 16392</strain>
    </source>
</reference>
<protein>
    <recommendedName>
        <fullName evidence="3">propionyl-CoA carboxylase</fullName>
        <ecNumber evidence="3">6.4.1.3</ecNumber>
    </recommendedName>
</protein>
<dbReference type="Pfam" id="PF00364">
    <property type="entry name" value="Biotin_lipoyl"/>
    <property type="match status" value="1"/>
</dbReference>
<accession>A0A1I4EW66</accession>
<evidence type="ECO:0000256" key="11">
    <source>
        <dbReference type="ARBA" id="ARBA00023211"/>
    </source>
</evidence>
<evidence type="ECO:0000256" key="12">
    <source>
        <dbReference type="ARBA" id="ARBA00023267"/>
    </source>
</evidence>
<evidence type="ECO:0000313" key="19">
    <source>
        <dbReference type="Proteomes" id="UP000199598"/>
    </source>
</evidence>
<evidence type="ECO:0000256" key="13">
    <source>
        <dbReference type="ARBA" id="ARBA00049495"/>
    </source>
</evidence>
<dbReference type="PROSITE" id="PS00867">
    <property type="entry name" value="CPSASE_2"/>
    <property type="match status" value="1"/>
</dbReference>
<dbReference type="Gene3D" id="3.30.470.20">
    <property type="entry name" value="ATP-grasp fold, B domain"/>
    <property type="match status" value="1"/>
</dbReference>
<dbReference type="Proteomes" id="UP000199598">
    <property type="component" value="Unassembled WGS sequence"/>
</dbReference>
<dbReference type="RefSeq" id="WP_093523504.1">
    <property type="nucleotide sequence ID" value="NZ_FOSK01000016.1"/>
</dbReference>
<dbReference type="InterPro" id="IPR005482">
    <property type="entry name" value="Biotin_COase_C"/>
</dbReference>
<dbReference type="PANTHER" id="PTHR18866:SF33">
    <property type="entry name" value="METHYLCROTONOYL-COA CARBOXYLASE SUBUNIT ALPHA, MITOCHONDRIAL-RELATED"/>
    <property type="match status" value="1"/>
</dbReference>
<proteinExistence type="predicted"/>
<dbReference type="PROSITE" id="PS50968">
    <property type="entry name" value="BIOTINYL_LIPOYL"/>
    <property type="match status" value="1"/>
</dbReference>
<sequence>MFSKILIANRGEIACRVIKTAKTMGIKTVAVYSDADRDALHVEMADEAVHIGEPAAAKSYLVIDKIIEACKQTGAEAVHPGYGFLSERAEFCERLKQEGIVFIGPNPKAIEVMGDKITSKRFAAEADVSTVPGYMGLIESPEDAKRIATEIGYPVMIKASAGGGGKGMRIAWNDEEAMDGFDRAKSEAISSFGDDRIFIEKFIENPRHIEIQVLGDKHGNAVYLGERECSIQRRNQKVIEEAPSPLLDEETRRKMGEQAVALAKAVDYDSAGTVEFVAGQDKSFFFLEMNTRLQVEHPVTELITGVDLVEQMIRVAAGEELSLKQDEVKLNGWSVESRIYAEDPYRNFLPSIGRLTRYRPPIEGDHGAYLVRNDTGVVEGSEISMFYDPMIAKLVTYAPTRAEAIEGMSTALDEFQVDGIQHNVPFLASLMKHPRWRSGQLATGFIADEYPDGFEPATPDAEARNVLASVALSMHLIERERLDHLPGRLRPHHGGVRREWGVLINGEKLGAELIEGMAATPLDIDVCVEGGARERVASSWVPGDMLWKGHVGDRAVSAQVRTVENGYQLDWQGYSVVAKVMTPRNAELAALMPEKVAPDTSNLLLCPMPGLVVSLHVEEGQEVKAGEQLAIVEAMKMENVLRAERDCVVSAIKAAPGDSLAVDAVIMEFE</sequence>
<comment type="caution">
    <text evidence="18">The sequence shown here is derived from an EMBL/GenBank/DDBJ whole genome shotgun (WGS) entry which is preliminary data.</text>
</comment>
<feature type="domain" description="Lipoyl-binding" evidence="15">
    <location>
        <begin position="594"/>
        <end position="670"/>
    </location>
</feature>
<dbReference type="InterPro" id="IPR011761">
    <property type="entry name" value="ATP-grasp"/>
</dbReference>
<evidence type="ECO:0000256" key="4">
    <source>
        <dbReference type="ARBA" id="ARBA00022598"/>
    </source>
</evidence>
<evidence type="ECO:0000259" key="15">
    <source>
        <dbReference type="PROSITE" id="PS50968"/>
    </source>
</evidence>
<keyword evidence="5" id="KW-0479">Metal-binding</keyword>
<keyword evidence="12" id="KW-0092">Biotin</keyword>
<keyword evidence="7 14" id="KW-0067">ATP-binding</keyword>
<feature type="domain" description="Biotin carboxylation" evidence="17">
    <location>
        <begin position="1"/>
        <end position="451"/>
    </location>
</feature>
<evidence type="ECO:0000256" key="7">
    <source>
        <dbReference type="ARBA" id="ARBA00022840"/>
    </source>
</evidence>
<dbReference type="InterPro" id="IPR000089">
    <property type="entry name" value="Biotin_lipoyl"/>
</dbReference>
<dbReference type="InterPro" id="IPR011053">
    <property type="entry name" value="Single_hybrid_motif"/>
</dbReference>
<dbReference type="Gene3D" id="2.40.50.100">
    <property type="match status" value="1"/>
</dbReference>
<dbReference type="SUPFAM" id="SSF51230">
    <property type="entry name" value="Single hybrid motif"/>
    <property type="match status" value="1"/>
</dbReference>
<dbReference type="Pfam" id="PF02786">
    <property type="entry name" value="CPSase_L_D2"/>
    <property type="match status" value="1"/>
</dbReference>